<feature type="region of interest" description="Disordered" evidence="1">
    <location>
        <begin position="1"/>
        <end position="97"/>
    </location>
</feature>
<protein>
    <submittedName>
        <fullName evidence="2">Uncharacterized protein</fullName>
    </submittedName>
</protein>
<dbReference type="HOGENOM" id="CLU_115259_0_0_3"/>
<dbReference type="KEGG" id="amr:AM1_C0065"/>
<keyword evidence="3" id="KW-1185">Reference proteome</keyword>
<feature type="compositionally biased region" description="Basic and acidic residues" evidence="1">
    <location>
        <begin position="39"/>
        <end position="52"/>
    </location>
</feature>
<feature type="compositionally biased region" description="Polar residues" evidence="1">
    <location>
        <begin position="77"/>
        <end position="90"/>
    </location>
</feature>
<proteinExistence type="predicted"/>
<evidence type="ECO:0000256" key="1">
    <source>
        <dbReference type="SAM" id="MobiDB-lite"/>
    </source>
</evidence>
<dbReference type="AlphaFoldDB" id="A8ZMG4"/>
<reference evidence="2 3" key="1">
    <citation type="journal article" date="2008" name="Proc. Natl. Acad. Sci. U.S.A.">
        <title>Niche adaptation and genome expansion in the chlorophyll d-producing cyanobacterium Acaryochloris marina.</title>
        <authorList>
            <person name="Swingley W.D."/>
            <person name="Chen M."/>
            <person name="Cheung P.C."/>
            <person name="Conrad A.L."/>
            <person name="Dejesa L.C."/>
            <person name="Hao J."/>
            <person name="Honchak B.M."/>
            <person name="Karbach L.E."/>
            <person name="Kurdoglu A."/>
            <person name="Lahiri S."/>
            <person name="Mastrian S.D."/>
            <person name="Miyashita H."/>
            <person name="Page L."/>
            <person name="Ramakrishna P."/>
            <person name="Satoh S."/>
            <person name="Sattley W.M."/>
            <person name="Shimada Y."/>
            <person name="Taylor H.L."/>
            <person name="Tomo T."/>
            <person name="Tsuchiya T."/>
            <person name="Wang Z.T."/>
            <person name="Raymond J."/>
            <person name="Mimuro M."/>
            <person name="Blankenship R.E."/>
            <person name="Touchman J.W."/>
        </authorList>
    </citation>
    <scope>NUCLEOTIDE SEQUENCE [LARGE SCALE GENOMIC DNA]</scope>
    <source>
        <strain evidence="3">MBIC 11017</strain>
        <plasmid evidence="3">Plasmid pREB3</plasmid>
    </source>
</reference>
<dbReference type="RefSeq" id="WP_012167342.1">
    <property type="nucleotide sequence ID" value="NC_009928.1"/>
</dbReference>
<gene>
    <name evidence="2" type="ordered locus">AM1_C0065</name>
</gene>
<sequence length="205" mass="23222">MTPPIVALNPKPIPQTIPQLPKSVPSSLKLVSRTAFPKETPEGTRPPKREQGYGELGGIRRSSRRASQTTRLKKVPHSTSSETLQVNQPRTSRESAELERRFRNLELRQKNLVEQVSKRGELEYLAVAKNGAGRYWITVAGTGKPFMRESFATPGFCWECAVEIEANFEILQVIELRPPETIERIEEMVQAVLERERVAESWGWG</sequence>
<keyword evidence="2" id="KW-0614">Plasmid</keyword>
<dbReference type="EMBL" id="CP000840">
    <property type="protein sequence ID" value="ABW32375.1"/>
    <property type="molecule type" value="Genomic_DNA"/>
</dbReference>
<name>A8ZMG4_ACAM1</name>
<evidence type="ECO:0000313" key="2">
    <source>
        <dbReference type="EMBL" id="ABW32375.1"/>
    </source>
</evidence>
<geneLocation type="plasmid" evidence="2 3">
    <name>pREB3</name>
</geneLocation>
<organism evidence="2 3">
    <name type="scientific">Acaryochloris marina (strain MBIC 11017)</name>
    <dbReference type="NCBI Taxonomy" id="329726"/>
    <lineage>
        <taxon>Bacteria</taxon>
        <taxon>Bacillati</taxon>
        <taxon>Cyanobacteriota</taxon>
        <taxon>Cyanophyceae</taxon>
        <taxon>Acaryochloridales</taxon>
        <taxon>Acaryochloridaceae</taxon>
        <taxon>Acaryochloris</taxon>
    </lineage>
</organism>
<evidence type="ECO:0000313" key="3">
    <source>
        <dbReference type="Proteomes" id="UP000000268"/>
    </source>
</evidence>
<accession>A8ZMG4</accession>
<dbReference type="Proteomes" id="UP000000268">
    <property type="component" value="Plasmid pREB3"/>
</dbReference>